<proteinExistence type="predicted"/>
<keyword evidence="1" id="KW-0812">Transmembrane</keyword>
<dbReference type="InterPro" id="IPR010865">
    <property type="entry name" value="DUF1499"/>
</dbReference>
<feature type="transmembrane region" description="Helical" evidence="1">
    <location>
        <begin position="32"/>
        <end position="52"/>
    </location>
</feature>
<dbReference type="STRING" id="1913578.LPB140_09700"/>
<keyword evidence="1" id="KW-0472">Membrane</keyword>
<accession>A0A1L3JF67</accession>
<name>A0A1L3JF67_9SPHN</name>
<protein>
    <recommendedName>
        <fullName evidence="4">DUF1499 domain-containing protein</fullName>
    </recommendedName>
</protein>
<evidence type="ECO:0008006" key="4">
    <source>
        <dbReference type="Google" id="ProtNLM"/>
    </source>
</evidence>
<dbReference type="AlphaFoldDB" id="A0A1L3JF67"/>
<feature type="transmembrane region" description="Helical" evidence="1">
    <location>
        <begin position="64"/>
        <end position="85"/>
    </location>
</feature>
<evidence type="ECO:0000313" key="3">
    <source>
        <dbReference type="Proteomes" id="UP000242561"/>
    </source>
</evidence>
<reference evidence="2 3" key="1">
    <citation type="submission" date="2016-11" db="EMBL/GenBank/DDBJ databases">
        <title>Sphingorhabdus sp. LPB0140, isolated from marine environment.</title>
        <authorList>
            <person name="Kim E."/>
            <person name="Yi H."/>
        </authorList>
    </citation>
    <scope>NUCLEOTIDE SEQUENCE [LARGE SCALE GENOMIC DNA]</scope>
    <source>
        <strain evidence="2 3">LPB0140</strain>
    </source>
</reference>
<dbReference type="EMBL" id="CP018154">
    <property type="protein sequence ID" value="APG63764.1"/>
    <property type="molecule type" value="Genomic_DNA"/>
</dbReference>
<keyword evidence="3" id="KW-1185">Reference proteome</keyword>
<keyword evidence="1" id="KW-1133">Transmembrane helix</keyword>
<evidence type="ECO:0000313" key="2">
    <source>
        <dbReference type="EMBL" id="APG63764.1"/>
    </source>
</evidence>
<gene>
    <name evidence="2" type="ORF">LPB140_09700</name>
</gene>
<organism evidence="2 3">
    <name type="scientific">Sphingorhabdus lutea</name>
    <dbReference type="NCBI Taxonomy" id="1913578"/>
    <lineage>
        <taxon>Bacteria</taxon>
        <taxon>Pseudomonadati</taxon>
        <taxon>Pseudomonadota</taxon>
        <taxon>Alphaproteobacteria</taxon>
        <taxon>Sphingomonadales</taxon>
        <taxon>Sphingomonadaceae</taxon>
        <taxon>Sphingorhabdus</taxon>
    </lineage>
</organism>
<evidence type="ECO:0000256" key="1">
    <source>
        <dbReference type="SAM" id="Phobius"/>
    </source>
</evidence>
<sequence length="247" mass="27136">MFFGGVGAILWALVSAIGTGWGFWDYKKGLTGVQWSFFLALAVIVIFLFGFWYDRKKEKKKFGLLRILGAGSALGYVGWMLSIIYTGATLPAIHDITTDLADPPSFSALQIRADNLDKVPECGENANGLSPVQRWSVCHQEAYPDIRSVRIEKPVAEIMAKAERLVEDRGWELAISDPATGRVEATATSTLFRFKDDIVLRVRPTEDGTGSIIDMRSVSRVGQSDLGVNAKRIRAFLADLSGTTTTN</sequence>
<dbReference type="KEGG" id="sphl:LPB140_09700"/>
<dbReference type="Pfam" id="PF07386">
    <property type="entry name" value="DUF1499"/>
    <property type="match status" value="1"/>
</dbReference>
<dbReference type="Proteomes" id="UP000242561">
    <property type="component" value="Chromosome"/>
</dbReference>